<comment type="caution">
    <text evidence="1">The sequence shown here is derived from an EMBL/GenBank/DDBJ whole genome shotgun (WGS) entry which is preliminary data.</text>
</comment>
<protein>
    <submittedName>
        <fullName evidence="1">Uncharacterized protein</fullName>
    </submittedName>
</protein>
<sequence>MGASNKISRNNKWVEVASKLGFLGCFYVKLKVLYMKYFDLIDCYYATVMEDNKLTGEQDQVDEVLVQEKVKVDQEENKWEGWKWKQRVVNAKRDFPLMCGSRNDFAGSKNVLDKDNIKSEPSIEEWYYEVDHDAAMLRSDESKLQTGYEREG</sequence>
<dbReference type="EMBL" id="CM042027">
    <property type="protein sequence ID" value="KAI3801856.1"/>
    <property type="molecule type" value="Genomic_DNA"/>
</dbReference>
<reference evidence="2" key="1">
    <citation type="journal article" date="2022" name="Mol. Ecol. Resour.">
        <title>The genomes of chicory, endive, great burdock and yacon provide insights into Asteraceae palaeo-polyploidization history and plant inulin production.</title>
        <authorList>
            <person name="Fan W."/>
            <person name="Wang S."/>
            <person name="Wang H."/>
            <person name="Wang A."/>
            <person name="Jiang F."/>
            <person name="Liu H."/>
            <person name="Zhao H."/>
            <person name="Xu D."/>
            <person name="Zhang Y."/>
        </authorList>
    </citation>
    <scope>NUCLEOTIDE SEQUENCE [LARGE SCALE GENOMIC DNA]</scope>
    <source>
        <strain evidence="2">cv. Yunnan</strain>
    </source>
</reference>
<keyword evidence="2" id="KW-1185">Reference proteome</keyword>
<organism evidence="1 2">
    <name type="scientific">Smallanthus sonchifolius</name>
    <dbReference type="NCBI Taxonomy" id="185202"/>
    <lineage>
        <taxon>Eukaryota</taxon>
        <taxon>Viridiplantae</taxon>
        <taxon>Streptophyta</taxon>
        <taxon>Embryophyta</taxon>
        <taxon>Tracheophyta</taxon>
        <taxon>Spermatophyta</taxon>
        <taxon>Magnoliopsida</taxon>
        <taxon>eudicotyledons</taxon>
        <taxon>Gunneridae</taxon>
        <taxon>Pentapetalae</taxon>
        <taxon>asterids</taxon>
        <taxon>campanulids</taxon>
        <taxon>Asterales</taxon>
        <taxon>Asteraceae</taxon>
        <taxon>Asteroideae</taxon>
        <taxon>Heliantheae alliance</taxon>
        <taxon>Millerieae</taxon>
        <taxon>Smallanthus</taxon>
    </lineage>
</organism>
<evidence type="ECO:0000313" key="1">
    <source>
        <dbReference type="EMBL" id="KAI3801856.1"/>
    </source>
</evidence>
<dbReference type="Proteomes" id="UP001056120">
    <property type="component" value="Linkage Group LG10"/>
</dbReference>
<accession>A0ACB9I2T4</accession>
<proteinExistence type="predicted"/>
<evidence type="ECO:0000313" key="2">
    <source>
        <dbReference type="Proteomes" id="UP001056120"/>
    </source>
</evidence>
<name>A0ACB9I2T4_9ASTR</name>
<gene>
    <name evidence="1" type="ORF">L1987_29973</name>
</gene>
<reference evidence="1 2" key="2">
    <citation type="journal article" date="2022" name="Mol. Ecol. Resour.">
        <title>The genomes of chicory, endive, great burdock and yacon provide insights into Asteraceae paleo-polyploidization history and plant inulin production.</title>
        <authorList>
            <person name="Fan W."/>
            <person name="Wang S."/>
            <person name="Wang H."/>
            <person name="Wang A."/>
            <person name="Jiang F."/>
            <person name="Liu H."/>
            <person name="Zhao H."/>
            <person name="Xu D."/>
            <person name="Zhang Y."/>
        </authorList>
    </citation>
    <scope>NUCLEOTIDE SEQUENCE [LARGE SCALE GENOMIC DNA]</scope>
    <source>
        <strain evidence="2">cv. Yunnan</strain>
        <tissue evidence="1">Leaves</tissue>
    </source>
</reference>